<protein>
    <submittedName>
        <fullName evidence="1">Uncharacterized protein</fullName>
    </submittedName>
</protein>
<evidence type="ECO:0000313" key="1">
    <source>
        <dbReference type="EMBL" id="RMO99557.1"/>
    </source>
</evidence>
<dbReference type="EMBL" id="RBQE01000483">
    <property type="protein sequence ID" value="RMO99557.1"/>
    <property type="molecule type" value="Genomic_DNA"/>
</dbReference>
<dbReference type="AlphaFoldDB" id="A0A3M3ZY27"/>
<evidence type="ECO:0000313" key="2">
    <source>
        <dbReference type="Proteomes" id="UP000281604"/>
    </source>
</evidence>
<reference evidence="1 2" key="1">
    <citation type="submission" date="2018-08" db="EMBL/GenBank/DDBJ databases">
        <title>Recombination of ecologically and evolutionarily significant loci maintains genetic cohesion in the Pseudomonas syringae species complex.</title>
        <authorList>
            <person name="Dillon M."/>
            <person name="Thakur S."/>
            <person name="Almeida R.N.D."/>
            <person name="Weir B.S."/>
            <person name="Guttman D.S."/>
        </authorList>
    </citation>
    <scope>NUCLEOTIDE SEQUENCE [LARGE SCALE GENOMIC DNA]</scope>
    <source>
        <strain evidence="1 2">ICMP 3706</strain>
    </source>
</reference>
<comment type="caution">
    <text evidence="1">The sequence shown here is derived from an EMBL/GenBank/DDBJ whole genome shotgun (WGS) entry which is preliminary data.</text>
</comment>
<gene>
    <name evidence="1" type="ORF">ALQ30_200201</name>
</gene>
<sequence>MWAPLMMVLLIESCWRSCLSRGEIISKAKVELVQKAFPLLLSQERAARPVLLDL</sequence>
<proteinExistence type="predicted"/>
<accession>A0A3M3ZY27</accession>
<organism evidence="1 2">
    <name type="scientific">Pseudomonas syringae pv. persicae</name>
    <dbReference type="NCBI Taxonomy" id="237306"/>
    <lineage>
        <taxon>Bacteria</taxon>
        <taxon>Pseudomonadati</taxon>
        <taxon>Pseudomonadota</taxon>
        <taxon>Gammaproteobacteria</taxon>
        <taxon>Pseudomonadales</taxon>
        <taxon>Pseudomonadaceae</taxon>
        <taxon>Pseudomonas</taxon>
    </lineage>
</organism>
<dbReference type="Proteomes" id="UP000281604">
    <property type="component" value="Unassembled WGS sequence"/>
</dbReference>
<name>A0A3M3ZY27_9PSED</name>